<dbReference type="Proteomes" id="UP001151760">
    <property type="component" value="Unassembled WGS sequence"/>
</dbReference>
<organism evidence="2 3">
    <name type="scientific">Tanacetum coccineum</name>
    <dbReference type="NCBI Taxonomy" id="301880"/>
    <lineage>
        <taxon>Eukaryota</taxon>
        <taxon>Viridiplantae</taxon>
        <taxon>Streptophyta</taxon>
        <taxon>Embryophyta</taxon>
        <taxon>Tracheophyta</taxon>
        <taxon>Spermatophyta</taxon>
        <taxon>Magnoliopsida</taxon>
        <taxon>eudicotyledons</taxon>
        <taxon>Gunneridae</taxon>
        <taxon>Pentapetalae</taxon>
        <taxon>asterids</taxon>
        <taxon>campanulids</taxon>
        <taxon>Asterales</taxon>
        <taxon>Asteraceae</taxon>
        <taxon>Asteroideae</taxon>
        <taxon>Anthemideae</taxon>
        <taxon>Anthemidinae</taxon>
        <taxon>Tanacetum</taxon>
    </lineage>
</organism>
<dbReference type="EMBL" id="BQNB010012425">
    <property type="protein sequence ID" value="GJT03402.1"/>
    <property type="molecule type" value="Genomic_DNA"/>
</dbReference>
<evidence type="ECO:0000313" key="2">
    <source>
        <dbReference type="EMBL" id="GJT03402.1"/>
    </source>
</evidence>
<sequence>MTVRPQPLMAASTEALIAAVAATLSPPPSPLTSYSSPLPQIPSPPLPTSPTDAGAPLGYRAVMIRLRAESPSTSHPLLLPPPIVLPRTRASMVLIRAAAPSTYILAPRSGTLPSGTPPLLPIPLPTSSPPLLLPSTDCRVDVLEVTLPPRKRLCIAPGLRYEIEESSSAPTARPTGGFRADYGFVGTLDAEIRRDPNREIGYEITDVWEDTNEIAEEIPETDVAELCQRMTDFITTFRQDTNEIFRRLDDAQDDR</sequence>
<evidence type="ECO:0000313" key="3">
    <source>
        <dbReference type="Proteomes" id="UP001151760"/>
    </source>
</evidence>
<reference evidence="2" key="1">
    <citation type="journal article" date="2022" name="Int. J. Mol. Sci.">
        <title>Draft Genome of Tanacetum Coccineum: Genomic Comparison of Closely Related Tanacetum-Family Plants.</title>
        <authorList>
            <person name="Yamashiro T."/>
            <person name="Shiraishi A."/>
            <person name="Nakayama K."/>
            <person name="Satake H."/>
        </authorList>
    </citation>
    <scope>NUCLEOTIDE SEQUENCE</scope>
</reference>
<proteinExistence type="predicted"/>
<feature type="compositionally biased region" description="Pro residues" evidence="1">
    <location>
        <begin position="39"/>
        <end position="48"/>
    </location>
</feature>
<comment type="caution">
    <text evidence="2">The sequence shown here is derived from an EMBL/GenBank/DDBJ whole genome shotgun (WGS) entry which is preliminary data.</text>
</comment>
<feature type="region of interest" description="Disordered" evidence="1">
    <location>
        <begin position="28"/>
        <end position="54"/>
    </location>
</feature>
<keyword evidence="3" id="KW-1185">Reference proteome</keyword>
<gene>
    <name evidence="2" type="ORF">Tco_0824571</name>
</gene>
<protein>
    <submittedName>
        <fullName evidence="2">Uncharacterized protein</fullName>
    </submittedName>
</protein>
<accession>A0ABQ5APJ7</accession>
<evidence type="ECO:0000256" key="1">
    <source>
        <dbReference type="SAM" id="MobiDB-lite"/>
    </source>
</evidence>
<reference evidence="2" key="2">
    <citation type="submission" date="2022-01" db="EMBL/GenBank/DDBJ databases">
        <authorList>
            <person name="Yamashiro T."/>
            <person name="Shiraishi A."/>
            <person name="Satake H."/>
            <person name="Nakayama K."/>
        </authorList>
    </citation>
    <scope>NUCLEOTIDE SEQUENCE</scope>
</reference>
<name>A0ABQ5APJ7_9ASTR</name>